<comment type="cofactor">
    <cofactor evidence="6">
        <name>Mg(2+)</name>
        <dbReference type="ChEBI" id="CHEBI:18420"/>
    </cofactor>
</comment>
<dbReference type="PANTHER" id="PTHR10192:SF5">
    <property type="entry name" value="GEPHYRIN"/>
    <property type="match status" value="1"/>
</dbReference>
<dbReference type="GO" id="GO:0061599">
    <property type="term" value="F:molybdopterin molybdotransferase activity"/>
    <property type="evidence" value="ECO:0007669"/>
    <property type="project" value="UniProtKB-UniRule"/>
</dbReference>
<dbReference type="Gene3D" id="2.170.190.11">
    <property type="entry name" value="Molybdopterin biosynthesis moea protein, domain 3"/>
    <property type="match status" value="1"/>
</dbReference>
<dbReference type="AlphaFoldDB" id="A0A074L0S6"/>
<feature type="domain" description="MoaB/Mog" evidence="7">
    <location>
        <begin position="173"/>
        <end position="311"/>
    </location>
</feature>
<dbReference type="InterPro" id="IPR036688">
    <property type="entry name" value="MoeA_C_domain_IV_sf"/>
</dbReference>
<dbReference type="PANTHER" id="PTHR10192">
    <property type="entry name" value="MOLYBDOPTERIN BIOSYNTHESIS PROTEIN"/>
    <property type="match status" value="1"/>
</dbReference>
<keyword evidence="4 6" id="KW-0501">Molybdenum cofactor biosynthesis</keyword>
<evidence type="ECO:0000259" key="7">
    <source>
        <dbReference type="SMART" id="SM00852"/>
    </source>
</evidence>
<keyword evidence="6" id="KW-0808">Transferase</keyword>
<dbReference type="NCBIfam" id="NF045515">
    <property type="entry name" value="Glp_gephyrin"/>
    <property type="match status" value="1"/>
</dbReference>
<dbReference type="InterPro" id="IPR036135">
    <property type="entry name" value="MoeA_linker/N_sf"/>
</dbReference>
<dbReference type="Pfam" id="PF03453">
    <property type="entry name" value="MoeA_N"/>
    <property type="match status" value="1"/>
</dbReference>
<evidence type="ECO:0000313" key="8">
    <source>
        <dbReference type="EMBL" id="KEO75841.1"/>
    </source>
</evidence>
<dbReference type="RefSeq" id="WP_035068831.1">
    <property type="nucleotide sequence ID" value="NZ_JMIH01000004.1"/>
</dbReference>
<dbReference type="Gene3D" id="3.40.980.10">
    <property type="entry name" value="MoaB/Mog-like domain"/>
    <property type="match status" value="1"/>
</dbReference>
<dbReference type="InterPro" id="IPR005110">
    <property type="entry name" value="MoeA_linker/N"/>
</dbReference>
<comment type="catalytic activity">
    <reaction evidence="5">
        <text>adenylyl-molybdopterin + molybdate = Mo-molybdopterin + AMP + H(+)</text>
        <dbReference type="Rhea" id="RHEA:35047"/>
        <dbReference type="ChEBI" id="CHEBI:15378"/>
        <dbReference type="ChEBI" id="CHEBI:36264"/>
        <dbReference type="ChEBI" id="CHEBI:62727"/>
        <dbReference type="ChEBI" id="CHEBI:71302"/>
        <dbReference type="ChEBI" id="CHEBI:456215"/>
        <dbReference type="EC" id="2.10.1.1"/>
    </reaction>
</comment>
<dbReference type="STRING" id="1048983.EL17_22735"/>
<dbReference type="SUPFAM" id="SSF63867">
    <property type="entry name" value="MoeA C-terminal domain-like"/>
    <property type="match status" value="1"/>
</dbReference>
<gene>
    <name evidence="8" type="ORF">EL17_22735</name>
</gene>
<dbReference type="Gene3D" id="2.40.340.10">
    <property type="entry name" value="MoeA, C-terminal, domain IV"/>
    <property type="match status" value="1"/>
</dbReference>
<dbReference type="Gene3D" id="3.90.105.10">
    <property type="entry name" value="Molybdopterin biosynthesis moea protein, domain 2"/>
    <property type="match status" value="1"/>
</dbReference>
<evidence type="ECO:0000256" key="3">
    <source>
        <dbReference type="ARBA" id="ARBA00010763"/>
    </source>
</evidence>
<dbReference type="InterPro" id="IPR005111">
    <property type="entry name" value="MoeA_C_domain_IV"/>
</dbReference>
<evidence type="ECO:0000256" key="6">
    <source>
        <dbReference type="RuleBase" id="RU365090"/>
    </source>
</evidence>
<evidence type="ECO:0000256" key="2">
    <source>
        <dbReference type="ARBA" id="ARBA00005046"/>
    </source>
</evidence>
<dbReference type="SUPFAM" id="SSF63882">
    <property type="entry name" value="MoeA N-terminal region -like"/>
    <property type="match status" value="1"/>
</dbReference>
<evidence type="ECO:0000256" key="5">
    <source>
        <dbReference type="ARBA" id="ARBA00047317"/>
    </source>
</evidence>
<sequence length="391" mass="42363">MISVKEAKKILSTNIPQSPTHKVSLENSVGFILAADIHSPIEVPLFDNSAMDGYALSITDPKGFWEVTHTIQAGETNLPVIAENKAARIFTGAPIPKGTDTVIQQEVINREGERITFDLEGFTKGQNIRLKGSQNKVGDLLVQSGSLITPGTIGLLASVGIAEVEIYKAPSVAIIITGNEIKDVGTALKFGEIYNSNGPVLNAYLSTLGIKEIKTYKAADDPEALKSTIEEALAGYDVVLFSGGISVGDYDFVKKGLEKAGVKELFYKIRQRPGKPLFAGMKDEKLIFALPGNPASVMTCFNQYVKPSLLQLLGHTYPWQPTARLTLSHNFSKKGGLTFFMKALMKDNEVSTLTGQESFNQLSFGVSNCFAEFPEDTEEVAAGTVVDVYAW</sequence>
<dbReference type="InterPro" id="IPR001453">
    <property type="entry name" value="MoaB/Mog_dom"/>
</dbReference>
<comment type="similarity">
    <text evidence="3 6">Belongs to the MoeA family.</text>
</comment>
<evidence type="ECO:0000256" key="4">
    <source>
        <dbReference type="ARBA" id="ARBA00023150"/>
    </source>
</evidence>
<reference evidence="8 9" key="1">
    <citation type="submission" date="2014-04" db="EMBL/GenBank/DDBJ databases">
        <title>Characterization and application of a salt tolerant electro-active bacterium.</title>
        <authorList>
            <person name="Yang L."/>
            <person name="Wei S."/>
            <person name="Tay Q.X.M."/>
        </authorList>
    </citation>
    <scope>NUCLEOTIDE SEQUENCE [LARGE SCALE GENOMIC DNA]</scope>
    <source>
        <strain evidence="8 9">LY1</strain>
    </source>
</reference>
<proteinExistence type="inferred from homology"/>
<keyword evidence="6" id="KW-0479">Metal-binding</keyword>
<dbReference type="EC" id="2.10.1.1" evidence="6"/>
<comment type="function">
    <text evidence="1 6">Catalyzes the insertion of molybdate into adenylated molybdopterin with the concomitant release of AMP.</text>
</comment>
<keyword evidence="6" id="KW-0500">Molybdenum</keyword>
<keyword evidence="9" id="KW-1185">Reference proteome</keyword>
<dbReference type="Proteomes" id="UP000027821">
    <property type="component" value="Unassembled WGS sequence"/>
</dbReference>
<dbReference type="EMBL" id="JMIH01000004">
    <property type="protein sequence ID" value="KEO75841.1"/>
    <property type="molecule type" value="Genomic_DNA"/>
</dbReference>
<dbReference type="Pfam" id="PF00994">
    <property type="entry name" value="MoCF_biosynth"/>
    <property type="match status" value="1"/>
</dbReference>
<dbReference type="OrthoDB" id="9804758at2"/>
<name>A0A074L0S6_9BACT</name>
<dbReference type="InterPro" id="IPR036425">
    <property type="entry name" value="MoaB/Mog-like_dom_sf"/>
</dbReference>
<keyword evidence="6" id="KW-0460">Magnesium</keyword>
<dbReference type="GO" id="GO:0046872">
    <property type="term" value="F:metal ion binding"/>
    <property type="evidence" value="ECO:0007669"/>
    <property type="project" value="UniProtKB-UniRule"/>
</dbReference>
<dbReference type="Pfam" id="PF03454">
    <property type="entry name" value="MoeA_C"/>
    <property type="match status" value="1"/>
</dbReference>
<dbReference type="CDD" id="cd00887">
    <property type="entry name" value="MoeA"/>
    <property type="match status" value="1"/>
</dbReference>
<accession>A0A074L0S6</accession>
<dbReference type="GO" id="GO:0005829">
    <property type="term" value="C:cytosol"/>
    <property type="evidence" value="ECO:0007669"/>
    <property type="project" value="TreeGrafter"/>
</dbReference>
<dbReference type="GO" id="GO:0006777">
    <property type="term" value="P:Mo-molybdopterin cofactor biosynthetic process"/>
    <property type="evidence" value="ECO:0007669"/>
    <property type="project" value="UniProtKB-UniRule"/>
</dbReference>
<protein>
    <recommendedName>
        <fullName evidence="6">Molybdopterin molybdenumtransferase</fullName>
        <ecNumber evidence="6">2.10.1.1</ecNumber>
    </recommendedName>
</protein>
<comment type="pathway">
    <text evidence="2 6">Cofactor biosynthesis; molybdopterin biosynthesis.</text>
</comment>
<dbReference type="SUPFAM" id="SSF53218">
    <property type="entry name" value="Molybdenum cofactor biosynthesis proteins"/>
    <property type="match status" value="1"/>
</dbReference>
<comment type="caution">
    <text evidence="8">The sequence shown here is derived from an EMBL/GenBank/DDBJ whole genome shotgun (WGS) entry which is preliminary data.</text>
</comment>
<evidence type="ECO:0000313" key="9">
    <source>
        <dbReference type="Proteomes" id="UP000027821"/>
    </source>
</evidence>
<dbReference type="InterPro" id="IPR038987">
    <property type="entry name" value="MoeA-like"/>
</dbReference>
<dbReference type="SMART" id="SM00852">
    <property type="entry name" value="MoCF_biosynth"/>
    <property type="match status" value="1"/>
</dbReference>
<dbReference type="eggNOG" id="COG0303">
    <property type="taxonomic scope" value="Bacteria"/>
</dbReference>
<dbReference type="NCBIfam" id="TIGR00177">
    <property type="entry name" value="molyb_syn"/>
    <property type="match status" value="1"/>
</dbReference>
<organism evidence="8 9">
    <name type="scientific">Anditalea andensis</name>
    <dbReference type="NCBI Taxonomy" id="1048983"/>
    <lineage>
        <taxon>Bacteria</taxon>
        <taxon>Pseudomonadati</taxon>
        <taxon>Bacteroidota</taxon>
        <taxon>Cytophagia</taxon>
        <taxon>Cytophagales</taxon>
        <taxon>Cytophagaceae</taxon>
        <taxon>Anditalea</taxon>
    </lineage>
</organism>
<evidence type="ECO:0000256" key="1">
    <source>
        <dbReference type="ARBA" id="ARBA00002901"/>
    </source>
</evidence>
<dbReference type="UniPathway" id="UPA00344"/>